<evidence type="ECO:0000256" key="1">
    <source>
        <dbReference type="SAM" id="MobiDB-lite"/>
    </source>
</evidence>
<evidence type="ECO:0000313" key="3">
    <source>
        <dbReference type="Proteomes" id="UP001142489"/>
    </source>
</evidence>
<dbReference type="Proteomes" id="UP001142489">
    <property type="component" value="Unassembled WGS sequence"/>
</dbReference>
<keyword evidence="3" id="KW-1185">Reference proteome</keyword>
<protein>
    <submittedName>
        <fullName evidence="2">Uncharacterized protein</fullName>
    </submittedName>
</protein>
<proteinExistence type="predicted"/>
<gene>
    <name evidence="2" type="ORF">JRQ81_006822</name>
</gene>
<feature type="compositionally biased region" description="Low complexity" evidence="1">
    <location>
        <begin position="1"/>
        <end position="18"/>
    </location>
</feature>
<dbReference type="EMBL" id="JAPFRF010000014">
    <property type="protein sequence ID" value="KAJ7311211.1"/>
    <property type="molecule type" value="Genomic_DNA"/>
</dbReference>
<comment type="caution">
    <text evidence="2">The sequence shown here is derived from an EMBL/GenBank/DDBJ whole genome shotgun (WGS) entry which is preliminary data.</text>
</comment>
<name>A0A9Q1ATV4_9SAUR</name>
<sequence length="92" mass="9787">MGGSIPSRSATASSTPSIKRPLSDLSFQNISPSCPLFHRPVISFHKDPYIHPSSAADLLPDVVLGGVLQGLYSPETLVCLESKLFLGPGLRL</sequence>
<reference evidence="2" key="1">
    <citation type="journal article" date="2023" name="DNA Res.">
        <title>Chromosome-level genome assembly of Phrynocephalus forsythii using third-generation DNA sequencing and Hi-C analysis.</title>
        <authorList>
            <person name="Qi Y."/>
            <person name="Zhao W."/>
            <person name="Zhao Y."/>
            <person name="Niu C."/>
            <person name="Cao S."/>
            <person name="Zhang Y."/>
        </authorList>
    </citation>
    <scope>NUCLEOTIDE SEQUENCE</scope>
    <source>
        <tissue evidence="2">Muscle</tissue>
    </source>
</reference>
<evidence type="ECO:0000313" key="2">
    <source>
        <dbReference type="EMBL" id="KAJ7311211.1"/>
    </source>
</evidence>
<accession>A0A9Q1ATV4</accession>
<feature type="region of interest" description="Disordered" evidence="1">
    <location>
        <begin position="1"/>
        <end position="23"/>
    </location>
</feature>
<organism evidence="2 3">
    <name type="scientific">Phrynocephalus forsythii</name>
    <dbReference type="NCBI Taxonomy" id="171643"/>
    <lineage>
        <taxon>Eukaryota</taxon>
        <taxon>Metazoa</taxon>
        <taxon>Chordata</taxon>
        <taxon>Craniata</taxon>
        <taxon>Vertebrata</taxon>
        <taxon>Euteleostomi</taxon>
        <taxon>Lepidosauria</taxon>
        <taxon>Squamata</taxon>
        <taxon>Bifurcata</taxon>
        <taxon>Unidentata</taxon>
        <taxon>Episquamata</taxon>
        <taxon>Toxicofera</taxon>
        <taxon>Iguania</taxon>
        <taxon>Acrodonta</taxon>
        <taxon>Agamidae</taxon>
        <taxon>Agaminae</taxon>
        <taxon>Phrynocephalus</taxon>
    </lineage>
</organism>
<dbReference type="AlphaFoldDB" id="A0A9Q1ATV4"/>